<dbReference type="AlphaFoldDB" id="A0A218WX36"/>
<reference evidence="2" key="1">
    <citation type="journal article" date="2017" name="Plant J.">
        <title>The pomegranate (Punica granatum L.) genome and the genomics of punicalagin biosynthesis.</title>
        <authorList>
            <person name="Qin G."/>
            <person name="Xu C."/>
            <person name="Ming R."/>
            <person name="Tang H."/>
            <person name="Guyot R."/>
            <person name="Kramer E.M."/>
            <person name="Hu Y."/>
            <person name="Yi X."/>
            <person name="Qi Y."/>
            <person name="Xu X."/>
            <person name="Gao Z."/>
            <person name="Pan H."/>
            <person name="Jian J."/>
            <person name="Tian Y."/>
            <person name="Yue Z."/>
            <person name="Xu Y."/>
        </authorList>
    </citation>
    <scope>NUCLEOTIDE SEQUENCE [LARGE SCALE GENOMIC DNA]</scope>
    <source>
        <strain evidence="2">cv. Dabenzi</strain>
    </source>
</reference>
<dbReference type="PANTHER" id="PTHR31639">
    <property type="entry name" value="F-BOX PROTEIN-LIKE"/>
    <property type="match status" value="1"/>
</dbReference>
<proteinExistence type="predicted"/>
<accession>A0A218WX36</accession>
<comment type="caution">
    <text evidence="1">The sequence shown here is derived from an EMBL/GenBank/DDBJ whole genome shotgun (WGS) entry which is preliminary data.</text>
</comment>
<evidence type="ECO:0008006" key="3">
    <source>
        <dbReference type="Google" id="ProtNLM"/>
    </source>
</evidence>
<dbReference type="PANTHER" id="PTHR31639:SF237">
    <property type="entry name" value="F-BOX DOMAIN-CONTAINING PROTEIN"/>
    <property type="match status" value="1"/>
</dbReference>
<organism evidence="1 2">
    <name type="scientific">Punica granatum</name>
    <name type="common">Pomegranate</name>
    <dbReference type="NCBI Taxonomy" id="22663"/>
    <lineage>
        <taxon>Eukaryota</taxon>
        <taxon>Viridiplantae</taxon>
        <taxon>Streptophyta</taxon>
        <taxon>Embryophyta</taxon>
        <taxon>Tracheophyta</taxon>
        <taxon>Spermatophyta</taxon>
        <taxon>Magnoliopsida</taxon>
        <taxon>eudicotyledons</taxon>
        <taxon>Gunneridae</taxon>
        <taxon>Pentapetalae</taxon>
        <taxon>rosids</taxon>
        <taxon>malvids</taxon>
        <taxon>Myrtales</taxon>
        <taxon>Lythraceae</taxon>
        <taxon>Punica</taxon>
    </lineage>
</organism>
<evidence type="ECO:0000313" key="2">
    <source>
        <dbReference type="Proteomes" id="UP000197138"/>
    </source>
</evidence>
<dbReference type="Proteomes" id="UP000197138">
    <property type="component" value="Unassembled WGS sequence"/>
</dbReference>
<gene>
    <name evidence="1" type="ORF">CDL15_Pgr017672</name>
</gene>
<name>A0A218WX36_PUNGR</name>
<sequence length="282" mass="31593">MTSQVEEESDRLSQLPGHVEELILSRLSISEAVRNSVLFSSWRYKWTALLELVFDDDCMPSSFDDESSAPSLDDESSGLANAINHVLLFHTGPICKFSQGLSPLFFTCSGGPSMDFLSVKCWYAFKALGILPNLRLQGLNVEIDFGSVEEISTALYLMTRFPNLEEVRFSAQVGGPETVDTMSNFWECNRLPMSQLKFAPFTGIQGTMLEMGFMKFLLLQSHMLPRMEIRVVGDGGGPQLETHFLAFERASPLAKVVYLGDRSPYISAFWDPYLSPNRLLLC</sequence>
<dbReference type="EMBL" id="MTKT01002718">
    <property type="protein sequence ID" value="OWM77138.1"/>
    <property type="molecule type" value="Genomic_DNA"/>
</dbReference>
<evidence type="ECO:0000313" key="1">
    <source>
        <dbReference type="EMBL" id="OWM77138.1"/>
    </source>
</evidence>
<protein>
    <recommendedName>
        <fullName evidence="3">F-box domain-containing protein</fullName>
    </recommendedName>
</protein>